<dbReference type="InParanoid" id="C0NAH6"/>
<sequence>MGSYGEPLLEEMHSPPWDPKLPPKPWTETPLIESEPLSRLAGCRIFLKLENLQPGGSFKSRAMGNLILHHLSRPANHNKNLHFFIPSGGNAGIAAVTAARALGYPCTVVVPTYTSPMMLQRLQAAGAITVPHGANIDVAAAHMRDVLMAQMQGAVGPDGRELVAVELHPFDHEAIWEGVSSMVDELAVQLPPDASGRAFAADAVVCSVGGGGLMNGIMLGIERLLRGAGASGSGAGAGDGDDGASRDVQILALETRGAESLAKAVEKRALVSLPGVSSMATSLAAMRVAERTLRNVLFPPAGMRVRNFVMDDAEAARGVLRLVDEHRLLVELACGVCAEGVVAGAKPGGDANGHVDGHVNGGPVGGGGGGGGGALPSRLAQVIPGFGPETRVVVVVCGGSNITLEVAAEYRERLNNGWGAESG</sequence>
<dbReference type="GO" id="GO:0009097">
    <property type="term" value="P:isoleucine biosynthetic process"/>
    <property type="evidence" value="ECO:0007669"/>
    <property type="project" value="TreeGrafter"/>
</dbReference>
<feature type="region of interest" description="Disordered" evidence="11">
    <location>
        <begin position="1"/>
        <end position="22"/>
    </location>
</feature>
<accession>C0NAH6</accession>
<evidence type="ECO:0000256" key="6">
    <source>
        <dbReference type="ARBA" id="ARBA00022432"/>
    </source>
</evidence>
<evidence type="ECO:0000256" key="10">
    <source>
        <dbReference type="ARBA" id="ARBA00049406"/>
    </source>
</evidence>
<dbReference type="PANTHER" id="PTHR48078:SF4">
    <property type="entry name" value="DEHYDRATASE, PUTATIVE (AFU_ORTHOLOGUE AFUA_4G07810)-RELATED"/>
    <property type="match status" value="1"/>
</dbReference>
<dbReference type="GO" id="GO:0005737">
    <property type="term" value="C:cytoplasm"/>
    <property type="evidence" value="ECO:0007669"/>
    <property type="project" value="UniProtKB-SubCell"/>
</dbReference>
<dbReference type="FunCoup" id="C0NAH6">
    <property type="interactions" value="451"/>
</dbReference>
<dbReference type="RefSeq" id="XP_045291147.1">
    <property type="nucleotide sequence ID" value="XM_045427172.1"/>
</dbReference>
<dbReference type="GeneID" id="69033139"/>
<keyword evidence="14" id="KW-1185">Reference proteome</keyword>
<dbReference type="EC" id="4.3.1.17" evidence="5"/>
<dbReference type="Gene3D" id="3.40.50.1100">
    <property type="match status" value="2"/>
</dbReference>
<evidence type="ECO:0000256" key="3">
    <source>
        <dbReference type="ARBA" id="ARBA00004742"/>
    </source>
</evidence>
<evidence type="ECO:0000256" key="11">
    <source>
        <dbReference type="SAM" id="MobiDB-lite"/>
    </source>
</evidence>
<gene>
    <name evidence="13" type="ORF">HCBG_00122</name>
</gene>
<dbReference type="GO" id="GO:0030170">
    <property type="term" value="F:pyridoxal phosphate binding"/>
    <property type="evidence" value="ECO:0007669"/>
    <property type="project" value="InterPro"/>
</dbReference>
<dbReference type="PANTHER" id="PTHR48078">
    <property type="entry name" value="THREONINE DEHYDRATASE, MITOCHONDRIAL-RELATED"/>
    <property type="match status" value="1"/>
</dbReference>
<reference evidence="13" key="1">
    <citation type="submission" date="2009-02" db="EMBL/GenBank/DDBJ databases">
        <title>The Genome Sequence of Ajellomyces capsulatus strain G186AR.</title>
        <authorList>
            <consortium name="The Broad Institute Genome Sequencing Platform"/>
            <person name="Champion M."/>
            <person name="Cuomo C."/>
            <person name="Ma L.-J."/>
            <person name="Henn M.R."/>
            <person name="Sil A."/>
            <person name="Goldman B."/>
            <person name="Young S.K."/>
            <person name="Kodira C.D."/>
            <person name="Zeng Q."/>
            <person name="Koehrsen M."/>
            <person name="Alvarado L."/>
            <person name="Berlin A."/>
            <person name="Borenstein D."/>
            <person name="Chen Z."/>
            <person name="Engels R."/>
            <person name="Freedman E."/>
            <person name="Gellesch M."/>
            <person name="Goldberg J."/>
            <person name="Griggs A."/>
            <person name="Gujja S."/>
            <person name="Heiman D."/>
            <person name="Hepburn T."/>
            <person name="Howarth C."/>
            <person name="Jen D."/>
            <person name="Larson L."/>
            <person name="Lewis B."/>
            <person name="Mehta T."/>
            <person name="Park D."/>
            <person name="Pearson M."/>
            <person name="Roberts A."/>
            <person name="Saif S."/>
            <person name="Shea T."/>
            <person name="Shenoy N."/>
            <person name="Sisk P."/>
            <person name="Stolte C."/>
            <person name="Sykes S."/>
            <person name="Walk T."/>
            <person name="White J."/>
            <person name="Yandava C."/>
            <person name="Klein B."/>
            <person name="McEwen J.G."/>
            <person name="Puccia R."/>
            <person name="Goldman G.H."/>
            <person name="Felipe M.S."/>
            <person name="Nino-Vega G."/>
            <person name="San-Blas G."/>
            <person name="Taylor J."/>
            <person name="Mendoza L."/>
            <person name="Galagan J."/>
            <person name="Nusbaum C."/>
            <person name="Birren B."/>
        </authorList>
    </citation>
    <scope>NUCLEOTIDE SEQUENCE</scope>
    <source>
        <strain evidence="13">G186AR</strain>
    </source>
</reference>
<protein>
    <recommendedName>
        <fullName evidence="5">L-serine ammonia-lyase</fullName>
        <ecNumber evidence="5">4.3.1.17</ecNumber>
    </recommendedName>
</protein>
<evidence type="ECO:0000256" key="4">
    <source>
        <dbReference type="ARBA" id="ARBA00010869"/>
    </source>
</evidence>
<dbReference type="STRING" id="447093.C0NAH6"/>
<evidence type="ECO:0000256" key="5">
    <source>
        <dbReference type="ARBA" id="ARBA00012093"/>
    </source>
</evidence>
<dbReference type="GO" id="GO:0006567">
    <property type="term" value="P:L-threonine catabolic process"/>
    <property type="evidence" value="ECO:0007669"/>
    <property type="project" value="TreeGrafter"/>
</dbReference>
<evidence type="ECO:0000256" key="7">
    <source>
        <dbReference type="ARBA" id="ARBA00022490"/>
    </source>
</evidence>
<keyword evidence="8" id="KW-0663">Pyridoxal phosphate</keyword>
<dbReference type="HOGENOM" id="CLU_021152_3_1_1"/>
<evidence type="ECO:0000256" key="1">
    <source>
        <dbReference type="ARBA" id="ARBA00001933"/>
    </source>
</evidence>
<proteinExistence type="inferred from homology"/>
<evidence type="ECO:0000256" key="9">
    <source>
        <dbReference type="ARBA" id="ARBA00023239"/>
    </source>
</evidence>
<dbReference type="SUPFAM" id="SSF53686">
    <property type="entry name" value="Tryptophan synthase beta subunit-like PLP-dependent enzymes"/>
    <property type="match status" value="1"/>
</dbReference>
<dbReference type="GO" id="GO:0006094">
    <property type="term" value="P:gluconeogenesis"/>
    <property type="evidence" value="ECO:0007669"/>
    <property type="project" value="UniProtKB-KW"/>
</dbReference>
<evidence type="ECO:0000313" key="14">
    <source>
        <dbReference type="Proteomes" id="UP000001631"/>
    </source>
</evidence>
<name>C0NAH6_AJECG</name>
<dbReference type="InterPro" id="IPR036052">
    <property type="entry name" value="TrpB-like_PALP_sf"/>
</dbReference>
<dbReference type="EMBL" id="GG663363">
    <property type="protein sequence ID" value="EEH10667.1"/>
    <property type="molecule type" value="Genomic_DNA"/>
</dbReference>
<evidence type="ECO:0000256" key="8">
    <source>
        <dbReference type="ARBA" id="ARBA00022898"/>
    </source>
</evidence>
<evidence type="ECO:0000259" key="12">
    <source>
        <dbReference type="Pfam" id="PF00291"/>
    </source>
</evidence>
<comment type="pathway">
    <text evidence="3">Carbohydrate biosynthesis; gluconeogenesis.</text>
</comment>
<dbReference type="GO" id="GO:0003941">
    <property type="term" value="F:L-serine ammonia-lyase activity"/>
    <property type="evidence" value="ECO:0007669"/>
    <property type="project" value="UniProtKB-EC"/>
</dbReference>
<feature type="domain" description="Tryptophan synthase beta chain-like PALP" evidence="12">
    <location>
        <begin position="27"/>
        <end position="341"/>
    </location>
</feature>
<dbReference type="AlphaFoldDB" id="C0NAH6"/>
<dbReference type="InterPro" id="IPR050147">
    <property type="entry name" value="Ser/Thr_Dehydratase"/>
</dbReference>
<dbReference type="InterPro" id="IPR001926">
    <property type="entry name" value="TrpB-like_PALP"/>
</dbReference>
<comment type="subcellular location">
    <subcellularLocation>
        <location evidence="2">Cytoplasm</location>
    </subcellularLocation>
</comment>
<dbReference type="PROSITE" id="PS00165">
    <property type="entry name" value="DEHYDRATASE_SER_THR"/>
    <property type="match status" value="1"/>
</dbReference>
<organism evidence="13 14">
    <name type="scientific">Ajellomyces capsulatus (strain G186AR / H82 / ATCC MYA-2454 / RMSCC 2432)</name>
    <name type="common">Darling's disease fungus</name>
    <name type="synonym">Histoplasma capsulatum</name>
    <dbReference type="NCBI Taxonomy" id="447093"/>
    <lineage>
        <taxon>Eukaryota</taxon>
        <taxon>Fungi</taxon>
        <taxon>Dikarya</taxon>
        <taxon>Ascomycota</taxon>
        <taxon>Pezizomycotina</taxon>
        <taxon>Eurotiomycetes</taxon>
        <taxon>Eurotiomycetidae</taxon>
        <taxon>Onygenales</taxon>
        <taxon>Ajellomycetaceae</taxon>
        <taxon>Histoplasma</taxon>
    </lineage>
</organism>
<evidence type="ECO:0000313" key="13">
    <source>
        <dbReference type="EMBL" id="EEH10667.1"/>
    </source>
</evidence>
<dbReference type="GO" id="GO:0004794">
    <property type="term" value="F:threonine deaminase activity"/>
    <property type="evidence" value="ECO:0007669"/>
    <property type="project" value="TreeGrafter"/>
</dbReference>
<dbReference type="GO" id="GO:0006565">
    <property type="term" value="P:L-serine catabolic process"/>
    <property type="evidence" value="ECO:0007669"/>
    <property type="project" value="TreeGrafter"/>
</dbReference>
<dbReference type="FunFam" id="3.40.50.1100:FF:000040">
    <property type="entry name" value="L-serine dehydratase, putative"/>
    <property type="match status" value="1"/>
</dbReference>
<comment type="cofactor">
    <cofactor evidence="1">
        <name>pyridoxal 5'-phosphate</name>
        <dbReference type="ChEBI" id="CHEBI:597326"/>
    </cofactor>
</comment>
<keyword evidence="7" id="KW-0963">Cytoplasm</keyword>
<evidence type="ECO:0000256" key="2">
    <source>
        <dbReference type="ARBA" id="ARBA00004496"/>
    </source>
</evidence>
<dbReference type="Pfam" id="PF00291">
    <property type="entry name" value="PALP"/>
    <property type="match status" value="1"/>
</dbReference>
<keyword evidence="6" id="KW-0312">Gluconeogenesis</keyword>
<comment type="catalytic activity">
    <reaction evidence="10">
        <text>L-serine = pyruvate + NH4(+)</text>
        <dbReference type="Rhea" id="RHEA:19169"/>
        <dbReference type="ChEBI" id="CHEBI:15361"/>
        <dbReference type="ChEBI" id="CHEBI:28938"/>
        <dbReference type="ChEBI" id="CHEBI:33384"/>
        <dbReference type="EC" id="4.3.1.17"/>
    </reaction>
</comment>
<dbReference type="Proteomes" id="UP000001631">
    <property type="component" value="Unassembled WGS sequence"/>
</dbReference>
<keyword evidence="9" id="KW-0456">Lyase</keyword>
<dbReference type="InterPro" id="IPR000634">
    <property type="entry name" value="Ser/Thr_deHydtase_PyrdxlP-BS"/>
</dbReference>
<comment type="similarity">
    <text evidence="4">Belongs to the serine/threonine dehydratase family.</text>
</comment>